<reference evidence="2" key="1">
    <citation type="submission" date="2019-03" db="EMBL/GenBank/DDBJ databases">
        <title>Single cell metagenomics reveals metabolic interactions within the superorganism composed of flagellate Streblomastix strix and complex community of Bacteroidetes bacteria on its surface.</title>
        <authorList>
            <person name="Treitli S.C."/>
            <person name="Kolisko M."/>
            <person name="Husnik F."/>
            <person name="Keeling P."/>
            <person name="Hampl V."/>
        </authorList>
    </citation>
    <scope>NUCLEOTIDE SEQUENCE</scope>
    <source>
        <strain evidence="2">STM</strain>
    </source>
</reference>
<gene>
    <name evidence="2" type="ORF">EZS27_037788</name>
</gene>
<feature type="region of interest" description="Disordered" evidence="1">
    <location>
        <begin position="1"/>
        <end position="29"/>
    </location>
</feature>
<sequence length="52" mass="6007">NPTQGYRRLGGRESIVKSGRQTDANREESRVNFRNTLLNTLPERATESKRVF</sequence>
<name>A0A5J4PQY9_9ZZZZ</name>
<organism evidence="2">
    <name type="scientific">termite gut metagenome</name>
    <dbReference type="NCBI Taxonomy" id="433724"/>
    <lineage>
        <taxon>unclassified sequences</taxon>
        <taxon>metagenomes</taxon>
        <taxon>organismal metagenomes</taxon>
    </lineage>
</organism>
<evidence type="ECO:0000313" key="2">
    <source>
        <dbReference type="EMBL" id="KAA6311009.1"/>
    </source>
</evidence>
<proteinExistence type="predicted"/>
<feature type="non-terminal residue" evidence="2">
    <location>
        <position position="1"/>
    </location>
</feature>
<evidence type="ECO:0000256" key="1">
    <source>
        <dbReference type="SAM" id="MobiDB-lite"/>
    </source>
</evidence>
<comment type="caution">
    <text evidence="2">The sequence shown here is derived from an EMBL/GenBank/DDBJ whole genome shotgun (WGS) entry which is preliminary data.</text>
</comment>
<dbReference type="EMBL" id="SNRY01007146">
    <property type="protein sequence ID" value="KAA6311009.1"/>
    <property type="molecule type" value="Genomic_DNA"/>
</dbReference>
<dbReference type="AlphaFoldDB" id="A0A5J4PQY9"/>
<protein>
    <submittedName>
        <fullName evidence="2">Uncharacterized protein</fullName>
    </submittedName>
</protein>
<accession>A0A5J4PQY9</accession>